<feature type="compositionally biased region" description="Polar residues" evidence="1">
    <location>
        <begin position="22"/>
        <end position="61"/>
    </location>
</feature>
<dbReference type="EMBL" id="KQ993856">
    <property type="protein sequence ID" value="KZV48488.1"/>
    <property type="molecule type" value="Genomic_DNA"/>
</dbReference>
<evidence type="ECO:0000313" key="3">
    <source>
        <dbReference type="Proteomes" id="UP000250235"/>
    </source>
</evidence>
<evidence type="ECO:0000256" key="1">
    <source>
        <dbReference type="SAM" id="MobiDB-lite"/>
    </source>
</evidence>
<protein>
    <submittedName>
        <fullName evidence="2">Cyclic dof factor 3-like</fullName>
    </submittedName>
</protein>
<organism evidence="2 3">
    <name type="scientific">Dorcoceras hygrometricum</name>
    <dbReference type="NCBI Taxonomy" id="472368"/>
    <lineage>
        <taxon>Eukaryota</taxon>
        <taxon>Viridiplantae</taxon>
        <taxon>Streptophyta</taxon>
        <taxon>Embryophyta</taxon>
        <taxon>Tracheophyta</taxon>
        <taxon>Spermatophyta</taxon>
        <taxon>Magnoliopsida</taxon>
        <taxon>eudicotyledons</taxon>
        <taxon>Gunneridae</taxon>
        <taxon>Pentapetalae</taxon>
        <taxon>asterids</taxon>
        <taxon>lamiids</taxon>
        <taxon>Lamiales</taxon>
        <taxon>Gesneriaceae</taxon>
        <taxon>Didymocarpoideae</taxon>
        <taxon>Trichosporeae</taxon>
        <taxon>Loxocarpinae</taxon>
        <taxon>Dorcoceras</taxon>
    </lineage>
</organism>
<sequence>MLHSPVEASDQLALLEPVPPTQRYSTTKPAQLTPDQHSSISSQLDQPNSARSGQHARSSSALFHHISTLEQII</sequence>
<gene>
    <name evidence="2" type="ORF">F511_18294</name>
</gene>
<name>A0A2Z7CNY1_9LAMI</name>
<feature type="region of interest" description="Disordered" evidence="1">
    <location>
        <begin position="1"/>
        <end position="73"/>
    </location>
</feature>
<evidence type="ECO:0000313" key="2">
    <source>
        <dbReference type="EMBL" id="KZV48488.1"/>
    </source>
</evidence>
<reference evidence="2 3" key="1">
    <citation type="journal article" date="2015" name="Proc. Natl. Acad. Sci. U.S.A.">
        <title>The resurrection genome of Boea hygrometrica: A blueprint for survival of dehydration.</title>
        <authorList>
            <person name="Xiao L."/>
            <person name="Yang G."/>
            <person name="Zhang L."/>
            <person name="Yang X."/>
            <person name="Zhao S."/>
            <person name="Ji Z."/>
            <person name="Zhou Q."/>
            <person name="Hu M."/>
            <person name="Wang Y."/>
            <person name="Chen M."/>
            <person name="Xu Y."/>
            <person name="Jin H."/>
            <person name="Xiao X."/>
            <person name="Hu G."/>
            <person name="Bao F."/>
            <person name="Hu Y."/>
            <person name="Wan P."/>
            <person name="Li L."/>
            <person name="Deng X."/>
            <person name="Kuang T."/>
            <person name="Xiang C."/>
            <person name="Zhu J.K."/>
            <person name="Oliver M.J."/>
            <person name="He Y."/>
        </authorList>
    </citation>
    <scope>NUCLEOTIDE SEQUENCE [LARGE SCALE GENOMIC DNA]</scope>
    <source>
        <strain evidence="3">cv. XS01</strain>
    </source>
</reference>
<proteinExistence type="predicted"/>
<accession>A0A2Z7CNY1</accession>
<dbReference type="Proteomes" id="UP000250235">
    <property type="component" value="Unassembled WGS sequence"/>
</dbReference>
<keyword evidence="3" id="KW-1185">Reference proteome</keyword>
<dbReference type="AlphaFoldDB" id="A0A2Z7CNY1"/>